<name>A0A5F9CZV4_RABIT</name>
<keyword evidence="3" id="KW-0732">Signal</keyword>
<accession>A0A5F9CZV4</accession>
<reference evidence="15" key="2">
    <citation type="submission" date="2025-08" db="UniProtKB">
        <authorList>
            <consortium name="Ensembl"/>
        </authorList>
    </citation>
    <scope>IDENTIFICATION</scope>
    <source>
        <strain evidence="15">Thorbecke</strain>
    </source>
</reference>
<evidence type="ECO:0000256" key="10">
    <source>
        <dbReference type="ARBA" id="ARBA00023319"/>
    </source>
</evidence>
<dbReference type="Proteomes" id="UP000001811">
    <property type="component" value="Unplaced"/>
</dbReference>
<keyword evidence="8" id="KW-1015">Disulfide bond</keyword>
<reference evidence="15" key="3">
    <citation type="submission" date="2025-09" db="UniProtKB">
        <authorList>
            <consortium name="Ensembl"/>
        </authorList>
    </citation>
    <scope>IDENTIFICATION</scope>
    <source>
        <strain evidence="15">Thorbecke</strain>
    </source>
</reference>
<evidence type="ECO:0000313" key="16">
    <source>
        <dbReference type="Proteomes" id="UP000001811"/>
    </source>
</evidence>
<evidence type="ECO:0000256" key="6">
    <source>
        <dbReference type="ARBA" id="ARBA00022989"/>
    </source>
</evidence>
<dbReference type="FunCoup" id="A0A5F9CZV4">
    <property type="interactions" value="45"/>
</dbReference>
<dbReference type="SMART" id="SM00409">
    <property type="entry name" value="IG"/>
    <property type="match status" value="3"/>
</dbReference>
<dbReference type="PANTHER" id="PTHR12035">
    <property type="entry name" value="SIALIC ACID BINDING IMMUNOGLOBULIN-LIKE LECTIN"/>
    <property type="match status" value="1"/>
</dbReference>
<dbReference type="Pfam" id="PF13927">
    <property type="entry name" value="Ig_3"/>
    <property type="match status" value="1"/>
</dbReference>
<dbReference type="STRING" id="9986.ENSOCUP00000038998"/>
<dbReference type="GeneTree" id="ENSGT01150000286907"/>
<dbReference type="PANTHER" id="PTHR12035:SF125">
    <property type="entry name" value="SIALIC ACID-BINDING IG-LIKE LECTIN 5"/>
    <property type="match status" value="1"/>
</dbReference>
<protein>
    <recommendedName>
        <fullName evidence="14">Ig-like domain-containing protein</fullName>
    </recommendedName>
</protein>
<organism evidence="15 16">
    <name type="scientific">Oryctolagus cuniculus</name>
    <name type="common">Rabbit</name>
    <dbReference type="NCBI Taxonomy" id="9986"/>
    <lineage>
        <taxon>Eukaryota</taxon>
        <taxon>Metazoa</taxon>
        <taxon>Chordata</taxon>
        <taxon>Craniata</taxon>
        <taxon>Vertebrata</taxon>
        <taxon>Euteleostomi</taxon>
        <taxon>Mammalia</taxon>
        <taxon>Eutheria</taxon>
        <taxon>Euarchontoglires</taxon>
        <taxon>Glires</taxon>
        <taxon>Lagomorpha</taxon>
        <taxon>Leporidae</taxon>
        <taxon>Oryctolagus</taxon>
    </lineage>
</organism>
<dbReference type="GO" id="GO:0030246">
    <property type="term" value="F:carbohydrate binding"/>
    <property type="evidence" value="ECO:0007669"/>
    <property type="project" value="UniProtKB-KW"/>
</dbReference>
<dbReference type="Ensembl" id="ENSOCUT00000047575.1">
    <property type="protein sequence ID" value="ENSOCUP00000038998.1"/>
    <property type="gene ID" value="ENSOCUG00000005408.4"/>
</dbReference>
<feature type="domain" description="Ig-like" evidence="14">
    <location>
        <begin position="190"/>
        <end position="273"/>
    </location>
</feature>
<dbReference type="PROSITE" id="PS50835">
    <property type="entry name" value="IG_LIKE"/>
    <property type="match status" value="3"/>
</dbReference>
<feature type="compositionally biased region" description="Basic and acidic residues" evidence="12">
    <location>
        <begin position="581"/>
        <end position="603"/>
    </location>
</feature>
<evidence type="ECO:0000256" key="5">
    <source>
        <dbReference type="ARBA" id="ARBA00022889"/>
    </source>
</evidence>
<evidence type="ECO:0000256" key="3">
    <source>
        <dbReference type="ARBA" id="ARBA00022729"/>
    </source>
</evidence>
<dbReference type="InterPro" id="IPR007110">
    <property type="entry name" value="Ig-like_dom"/>
</dbReference>
<evidence type="ECO:0000256" key="9">
    <source>
        <dbReference type="ARBA" id="ARBA00023180"/>
    </source>
</evidence>
<evidence type="ECO:0000256" key="12">
    <source>
        <dbReference type="SAM" id="MobiDB-lite"/>
    </source>
</evidence>
<feature type="compositionally biased region" description="Polar residues" evidence="12">
    <location>
        <begin position="14"/>
        <end position="26"/>
    </location>
</feature>
<dbReference type="InterPro" id="IPR013106">
    <property type="entry name" value="Ig_V-set"/>
</dbReference>
<dbReference type="AlphaFoldDB" id="A0A5F9CZV4"/>
<dbReference type="InterPro" id="IPR051036">
    <property type="entry name" value="SIGLEC"/>
</dbReference>
<dbReference type="InterPro" id="IPR013783">
    <property type="entry name" value="Ig-like_fold"/>
</dbReference>
<evidence type="ECO:0000259" key="14">
    <source>
        <dbReference type="PROSITE" id="PS50835"/>
    </source>
</evidence>
<dbReference type="GO" id="GO:0007155">
    <property type="term" value="P:cell adhesion"/>
    <property type="evidence" value="ECO:0007669"/>
    <property type="project" value="UniProtKB-KW"/>
</dbReference>
<keyword evidence="10" id="KW-0393">Immunoglobulin domain</keyword>
<evidence type="ECO:0000313" key="15">
    <source>
        <dbReference type="Ensembl" id="ENSOCUP00000038998.1"/>
    </source>
</evidence>
<keyword evidence="2 13" id="KW-0812">Transmembrane</keyword>
<dbReference type="Bgee" id="ENSOCUG00000005408">
    <property type="expression patterns" value="Expressed in blood and 18 other cell types or tissues"/>
</dbReference>
<feature type="compositionally biased region" description="Low complexity" evidence="12">
    <location>
        <begin position="554"/>
        <end position="568"/>
    </location>
</feature>
<keyword evidence="16" id="KW-1185">Reference proteome</keyword>
<sequence>MGPKFPFGGDHSSHSAPASCQASSDTPHAPGISFPQWVLDGDSMLPLLLLLPLLWGGSLQEAPGYELQVQRSVTVQEGLCVSVPCSFSYPTSYWGSSSQVYIFWFREGDHIYYDAPVATNHPQRPVKTEAQGRFHVSSDLWTPNCSLSIRDARWGDTGWYFFRVETGRDVKYNYVETKLYLHVTALTEKPHVHVPASLESGCPTQLTCSLPGSCPGGRPLSFSWAGEALGSRDPRTLRSPLLTFTPRPQDHDTSLTCRVNLQGARVTTERTVQLNVSYAVQNLTVRAFLGNSTGSQILKSGSTFSIMEGLALRLLCQVDSNSCANLSWFQGSPAENAIPISTNNSLELPQVQPEHEGVFTCLAQNPLGSLQGSVNLSVYYPAQLFGPSCSWEAGGLHCSCSSRARPAPSLRWRLGERLLAGNSSGNSSHASFTVTSSSAGPWANSSLSLHGELGSDLRLSCEAWNVHRTHNVTFLLLPGKAAWEGGVVSTALAGAGAIALLGLCLCLLVLGIVKICRKPAAGRPEGAEDEDPVMGSVTWDSRQKAPKPDGPQEQDSPADAAPLPQQPQELHYASLSFHGMKPREPQEQEATRATEYSEIKKSK</sequence>
<feature type="domain" description="Ig-like" evidence="14">
    <location>
        <begin position="295"/>
        <end position="377"/>
    </location>
</feature>
<evidence type="ECO:0000256" key="4">
    <source>
        <dbReference type="ARBA" id="ARBA00022734"/>
    </source>
</evidence>
<dbReference type="InParanoid" id="A0A5F9CZV4"/>
<dbReference type="Gene3D" id="2.60.40.10">
    <property type="entry name" value="Immunoglobulins"/>
    <property type="match status" value="3"/>
</dbReference>
<dbReference type="InterPro" id="IPR036179">
    <property type="entry name" value="Ig-like_dom_sf"/>
</dbReference>
<evidence type="ECO:0000256" key="2">
    <source>
        <dbReference type="ARBA" id="ARBA00022692"/>
    </source>
</evidence>
<gene>
    <name evidence="15" type="primary">SIGLEC5</name>
</gene>
<feature type="region of interest" description="Disordered" evidence="12">
    <location>
        <begin position="520"/>
        <end position="603"/>
    </location>
</feature>
<keyword evidence="9" id="KW-0325">Glycoprotein</keyword>
<dbReference type="SMR" id="A0A5F9CZV4"/>
<dbReference type="FunFam" id="2.60.40.10:FF:000829">
    <property type="entry name" value="Sialic acid-binding Ig-like lectin 8"/>
    <property type="match status" value="1"/>
</dbReference>
<keyword evidence="6 13" id="KW-1133">Transmembrane helix</keyword>
<evidence type="ECO:0000256" key="13">
    <source>
        <dbReference type="SAM" id="Phobius"/>
    </source>
</evidence>
<evidence type="ECO:0000256" key="1">
    <source>
        <dbReference type="ARBA" id="ARBA00004479"/>
    </source>
</evidence>
<dbReference type="GO" id="GO:0005886">
    <property type="term" value="C:plasma membrane"/>
    <property type="evidence" value="ECO:0007669"/>
    <property type="project" value="TreeGrafter"/>
</dbReference>
<comment type="subcellular location">
    <subcellularLocation>
        <location evidence="1">Membrane</location>
        <topology evidence="1">Single-pass type I membrane protein</topology>
    </subcellularLocation>
</comment>
<dbReference type="GO" id="GO:0033691">
    <property type="term" value="F:sialic acid binding"/>
    <property type="evidence" value="ECO:0007669"/>
    <property type="project" value="TreeGrafter"/>
</dbReference>
<keyword evidence="4" id="KW-0430">Lectin</keyword>
<dbReference type="SMART" id="SM00408">
    <property type="entry name" value="IGc2"/>
    <property type="match status" value="1"/>
</dbReference>
<evidence type="ECO:0000256" key="7">
    <source>
        <dbReference type="ARBA" id="ARBA00023136"/>
    </source>
</evidence>
<evidence type="ECO:0000256" key="8">
    <source>
        <dbReference type="ARBA" id="ARBA00023157"/>
    </source>
</evidence>
<dbReference type="InterPro" id="IPR003599">
    <property type="entry name" value="Ig_sub"/>
</dbReference>
<feature type="domain" description="Ig-like" evidence="14">
    <location>
        <begin position="63"/>
        <end position="173"/>
    </location>
</feature>
<keyword evidence="5" id="KW-0130">Cell adhesion</keyword>
<evidence type="ECO:0000256" key="11">
    <source>
        <dbReference type="ARBA" id="ARBA00038361"/>
    </source>
</evidence>
<proteinExistence type="inferred from homology"/>
<reference evidence="15 16" key="1">
    <citation type="journal article" date="2011" name="Nature">
        <title>A high-resolution map of human evolutionary constraint using 29 mammals.</title>
        <authorList>
            <person name="Lindblad-Toh K."/>
            <person name="Garber M."/>
            <person name="Zuk O."/>
            <person name="Lin M.F."/>
            <person name="Parker B.J."/>
            <person name="Washietl S."/>
            <person name="Kheradpour P."/>
            <person name="Ernst J."/>
            <person name="Jordan G."/>
            <person name="Mauceli E."/>
            <person name="Ward L.D."/>
            <person name="Lowe C.B."/>
            <person name="Holloway A.K."/>
            <person name="Clamp M."/>
            <person name="Gnerre S."/>
            <person name="Alfoldi J."/>
            <person name="Beal K."/>
            <person name="Chang J."/>
            <person name="Clawson H."/>
            <person name="Cuff J."/>
            <person name="Di Palma F."/>
            <person name="Fitzgerald S."/>
            <person name="Flicek P."/>
            <person name="Guttman M."/>
            <person name="Hubisz M.J."/>
            <person name="Jaffe D.B."/>
            <person name="Jungreis I."/>
            <person name="Kent W.J."/>
            <person name="Kostka D."/>
            <person name="Lara M."/>
            <person name="Martins A.L."/>
            <person name="Massingham T."/>
            <person name="Moltke I."/>
            <person name="Raney B.J."/>
            <person name="Rasmussen M.D."/>
            <person name="Robinson J."/>
            <person name="Stark A."/>
            <person name="Vilella A.J."/>
            <person name="Wen J."/>
            <person name="Xie X."/>
            <person name="Zody M.C."/>
            <person name="Baldwin J."/>
            <person name="Bloom T."/>
            <person name="Chin C.W."/>
            <person name="Heiman D."/>
            <person name="Nicol R."/>
            <person name="Nusbaum C."/>
            <person name="Young S."/>
            <person name="Wilkinson J."/>
            <person name="Worley K.C."/>
            <person name="Kovar C.L."/>
            <person name="Muzny D.M."/>
            <person name="Gibbs R.A."/>
            <person name="Cree A."/>
            <person name="Dihn H.H."/>
            <person name="Fowler G."/>
            <person name="Jhangiani S."/>
            <person name="Joshi V."/>
            <person name="Lee S."/>
            <person name="Lewis L.R."/>
            <person name="Nazareth L.V."/>
            <person name="Okwuonu G."/>
            <person name="Santibanez J."/>
            <person name="Warren W.C."/>
            <person name="Mardis E.R."/>
            <person name="Weinstock G.M."/>
            <person name="Wilson R.K."/>
            <person name="Delehaunty K."/>
            <person name="Dooling D."/>
            <person name="Fronik C."/>
            <person name="Fulton L."/>
            <person name="Fulton B."/>
            <person name="Graves T."/>
            <person name="Minx P."/>
            <person name="Sodergren E."/>
            <person name="Birney E."/>
            <person name="Margulies E.H."/>
            <person name="Herrero J."/>
            <person name="Green E.D."/>
            <person name="Haussler D."/>
            <person name="Siepel A."/>
            <person name="Goldman N."/>
            <person name="Pollard K.S."/>
            <person name="Pedersen J.S."/>
            <person name="Lander E.S."/>
            <person name="Kellis M."/>
        </authorList>
    </citation>
    <scope>NUCLEOTIDE SEQUENCE [LARGE SCALE GENOMIC DNA]</scope>
    <source>
        <strain evidence="16">Thorbecke</strain>
    </source>
</reference>
<dbReference type="InterPro" id="IPR003598">
    <property type="entry name" value="Ig_sub2"/>
</dbReference>
<comment type="similarity">
    <text evidence="11">Belongs to the immunoglobulin superfamily. SIGLEC (sialic acid binding Ig-like lectin) family.</text>
</comment>
<feature type="region of interest" description="Disordered" evidence="12">
    <location>
        <begin position="1"/>
        <end position="27"/>
    </location>
</feature>
<dbReference type="Pfam" id="PF07686">
    <property type="entry name" value="V-set"/>
    <property type="match status" value="1"/>
</dbReference>
<keyword evidence="7 13" id="KW-0472">Membrane</keyword>
<feature type="transmembrane region" description="Helical" evidence="13">
    <location>
        <begin position="491"/>
        <end position="513"/>
    </location>
</feature>
<dbReference type="SUPFAM" id="SSF48726">
    <property type="entry name" value="Immunoglobulin"/>
    <property type="match status" value="4"/>
</dbReference>